<evidence type="ECO:0000256" key="1">
    <source>
        <dbReference type="ARBA" id="ARBA00023015"/>
    </source>
</evidence>
<dbReference type="InterPro" id="IPR008920">
    <property type="entry name" value="TF_FadR/GntR_C"/>
</dbReference>
<dbReference type="SUPFAM" id="SSF48008">
    <property type="entry name" value="GntR ligand-binding domain-like"/>
    <property type="match status" value="1"/>
</dbReference>
<dbReference type="EMBL" id="JAMXHT010000003">
    <property type="protein sequence ID" value="MCO5397955.1"/>
    <property type="molecule type" value="Genomic_DNA"/>
</dbReference>
<name>A0ABT1AHT2_9RALS</name>
<evidence type="ECO:0000259" key="4">
    <source>
        <dbReference type="PROSITE" id="PS50949"/>
    </source>
</evidence>
<evidence type="ECO:0000256" key="2">
    <source>
        <dbReference type="ARBA" id="ARBA00023125"/>
    </source>
</evidence>
<dbReference type="SMART" id="SM00345">
    <property type="entry name" value="HTH_GNTR"/>
    <property type="match status" value="1"/>
</dbReference>
<keyword evidence="3" id="KW-0804">Transcription</keyword>
<dbReference type="SMART" id="SM00895">
    <property type="entry name" value="FCD"/>
    <property type="match status" value="1"/>
</dbReference>
<dbReference type="Proteomes" id="UP001162811">
    <property type="component" value="Unassembled WGS sequence"/>
</dbReference>
<dbReference type="PROSITE" id="PS50949">
    <property type="entry name" value="HTH_GNTR"/>
    <property type="match status" value="1"/>
</dbReference>
<reference evidence="5" key="2">
    <citation type="journal article" date="2023" name="Front. Microbiol.">
        <title>Ralstonia chuxiongensis sp. nov., Ralstonia mojiangensis sp. nov., and Ralstonia soli sp. nov., isolated from tobacco fields, are three novel species in the family Burkholderiaceae.</title>
        <authorList>
            <person name="Lu C.H."/>
            <person name="Zhang Y.Y."/>
            <person name="Jiang N."/>
            <person name="Chen W."/>
            <person name="Shao X."/>
            <person name="Zhao Z.M."/>
            <person name="Lu W.L."/>
            <person name="Hu X."/>
            <person name="Xi Y.X."/>
            <person name="Zou S.Y."/>
            <person name="Wei Q.J."/>
            <person name="Lin Z.L."/>
            <person name="Gong L."/>
            <person name="Gai X.T."/>
            <person name="Zhang L.Q."/>
            <person name="Li J.Y."/>
            <person name="Jin Y."/>
            <person name="Xia Z.Y."/>
        </authorList>
    </citation>
    <scope>NUCLEOTIDE SEQUENCE</scope>
    <source>
        <strain evidence="5">21MJYT02-11</strain>
    </source>
</reference>
<reference evidence="5" key="1">
    <citation type="submission" date="2022-06" db="EMBL/GenBank/DDBJ databases">
        <authorList>
            <person name="Lu C.-H."/>
        </authorList>
    </citation>
    <scope>NUCLEOTIDE SEQUENCE</scope>
    <source>
        <strain evidence="5">21MJYT02-11</strain>
    </source>
</reference>
<dbReference type="InterPro" id="IPR036390">
    <property type="entry name" value="WH_DNA-bd_sf"/>
</dbReference>
<dbReference type="Gene3D" id="1.10.10.10">
    <property type="entry name" value="Winged helix-like DNA-binding domain superfamily/Winged helix DNA-binding domain"/>
    <property type="match status" value="1"/>
</dbReference>
<dbReference type="InterPro" id="IPR036388">
    <property type="entry name" value="WH-like_DNA-bd_sf"/>
</dbReference>
<organism evidence="5 6">
    <name type="scientific">Ralstonia soli</name>
    <dbReference type="NCBI Taxonomy" id="2953896"/>
    <lineage>
        <taxon>Bacteria</taxon>
        <taxon>Pseudomonadati</taxon>
        <taxon>Pseudomonadota</taxon>
        <taxon>Betaproteobacteria</taxon>
        <taxon>Burkholderiales</taxon>
        <taxon>Burkholderiaceae</taxon>
        <taxon>Ralstonia</taxon>
    </lineage>
</organism>
<dbReference type="PRINTS" id="PR00035">
    <property type="entry name" value="HTHGNTR"/>
</dbReference>
<dbReference type="RefSeq" id="WP_252678499.1">
    <property type="nucleotide sequence ID" value="NZ_JAMXHT010000003.1"/>
</dbReference>
<dbReference type="InterPro" id="IPR011711">
    <property type="entry name" value="GntR_C"/>
</dbReference>
<dbReference type="Gene3D" id="1.20.120.530">
    <property type="entry name" value="GntR ligand-binding domain-like"/>
    <property type="match status" value="1"/>
</dbReference>
<gene>
    <name evidence="5" type="ORF">NG900_07025</name>
</gene>
<dbReference type="InterPro" id="IPR000524">
    <property type="entry name" value="Tscrpt_reg_HTH_GntR"/>
</dbReference>
<keyword evidence="2" id="KW-0238">DNA-binding</keyword>
<sequence>MSEIDVEQAVRADGAKALARYLIEEISSGRLAVGYKLPAERELSEQFNASRGAVRRVLGELKNRGLITQTVGSGTFVAAVPQPESAQADAKRDIGITSPAELMQARLLIEPLMPSLIVQFGTSRDFARMDECLERSEAAQTVEEFEHWDGALHEALAVATHNSFFQQILELATRIREQGEWGRLKQRSLTPERRKTYEHQHRALVEALKDRDEATARRLMEDHLVQIQKNLFSR</sequence>
<protein>
    <submittedName>
        <fullName evidence="5">FCD domain-containing protein</fullName>
    </submittedName>
</protein>
<evidence type="ECO:0000313" key="5">
    <source>
        <dbReference type="EMBL" id="MCO5397955.1"/>
    </source>
</evidence>
<comment type="caution">
    <text evidence="5">The sequence shown here is derived from an EMBL/GenBank/DDBJ whole genome shotgun (WGS) entry which is preliminary data.</text>
</comment>
<feature type="domain" description="HTH gntR-type" evidence="4">
    <location>
        <begin position="12"/>
        <end position="80"/>
    </location>
</feature>
<keyword evidence="1" id="KW-0805">Transcription regulation</keyword>
<dbReference type="SUPFAM" id="SSF46785">
    <property type="entry name" value="Winged helix' DNA-binding domain"/>
    <property type="match status" value="1"/>
</dbReference>
<proteinExistence type="predicted"/>
<evidence type="ECO:0000313" key="6">
    <source>
        <dbReference type="Proteomes" id="UP001162811"/>
    </source>
</evidence>
<keyword evidence="6" id="KW-1185">Reference proteome</keyword>
<accession>A0ABT1AHT2</accession>
<evidence type="ECO:0000256" key="3">
    <source>
        <dbReference type="ARBA" id="ARBA00023163"/>
    </source>
</evidence>
<dbReference type="Pfam" id="PF00392">
    <property type="entry name" value="GntR"/>
    <property type="match status" value="1"/>
</dbReference>
<dbReference type="CDD" id="cd07377">
    <property type="entry name" value="WHTH_GntR"/>
    <property type="match status" value="1"/>
</dbReference>
<dbReference type="PANTHER" id="PTHR43537:SF5">
    <property type="entry name" value="UXU OPERON TRANSCRIPTIONAL REGULATOR"/>
    <property type="match status" value="1"/>
</dbReference>
<dbReference type="Pfam" id="PF07729">
    <property type="entry name" value="FCD"/>
    <property type="match status" value="1"/>
</dbReference>
<dbReference type="PANTHER" id="PTHR43537">
    <property type="entry name" value="TRANSCRIPTIONAL REGULATOR, GNTR FAMILY"/>
    <property type="match status" value="1"/>
</dbReference>